<evidence type="ECO:0000313" key="3">
    <source>
        <dbReference type="Proteomes" id="UP001592531"/>
    </source>
</evidence>
<evidence type="ECO:0000256" key="1">
    <source>
        <dbReference type="SAM" id="MobiDB-lite"/>
    </source>
</evidence>
<evidence type="ECO:0000313" key="2">
    <source>
        <dbReference type="EMBL" id="MFC1417363.1"/>
    </source>
</evidence>
<gene>
    <name evidence="2" type="ORF">ACEZDE_11980</name>
</gene>
<protein>
    <submittedName>
        <fullName evidence="2">Uncharacterized protein</fullName>
    </submittedName>
</protein>
<proteinExistence type="predicted"/>
<dbReference type="EMBL" id="JBHFAB010000007">
    <property type="protein sequence ID" value="MFC1417363.1"/>
    <property type="molecule type" value="Genomic_DNA"/>
</dbReference>
<feature type="region of interest" description="Disordered" evidence="1">
    <location>
        <begin position="29"/>
        <end position="54"/>
    </location>
</feature>
<dbReference type="RefSeq" id="WP_380535413.1">
    <property type="nucleotide sequence ID" value="NZ_JBHFAB010000007.1"/>
</dbReference>
<organism evidence="2 3">
    <name type="scientific">Streptacidiphilus cavernicola</name>
    <dbReference type="NCBI Taxonomy" id="3342716"/>
    <lineage>
        <taxon>Bacteria</taxon>
        <taxon>Bacillati</taxon>
        <taxon>Actinomycetota</taxon>
        <taxon>Actinomycetes</taxon>
        <taxon>Kitasatosporales</taxon>
        <taxon>Streptomycetaceae</taxon>
        <taxon>Streptacidiphilus</taxon>
    </lineage>
</organism>
<accession>A0ABV6VUI7</accession>
<reference evidence="2 3" key="1">
    <citation type="submission" date="2024-09" db="EMBL/GenBank/DDBJ databases">
        <authorList>
            <person name="Lee S.D."/>
        </authorList>
    </citation>
    <scope>NUCLEOTIDE SEQUENCE [LARGE SCALE GENOMIC DNA]</scope>
    <source>
        <strain evidence="2 3">N8-3</strain>
    </source>
</reference>
<dbReference type="Proteomes" id="UP001592531">
    <property type="component" value="Unassembled WGS sequence"/>
</dbReference>
<name>A0ABV6VUI7_9ACTN</name>
<comment type="caution">
    <text evidence="2">The sequence shown here is derived from an EMBL/GenBank/DDBJ whole genome shotgun (WGS) entry which is preliminary data.</text>
</comment>
<keyword evidence="3" id="KW-1185">Reference proteome</keyword>
<sequence>MSVLAWWAIPAVAGVCAAVWAAWSTRTRTTGDNDSLAGHQRFREAMERTSGPKQ</sequence>